<dbReference type="EMBL" id="SDRB02011444">
    <property type="protein sequence ID" value="THG01324.1"/>
    <property type="molecule type" value="Genomic_DNA"/>
</dbReference>
<dbReference type="PANTHER" id="PTHR11654">
    <property type="entry name" value="OLIGOPEPTIDE TRANSPORTER-RELATED"/>
    <property type="match status" value="1"/>
</dbReference>
<dbReference type="GO" id="GO:0006857">
    <property type="term" value="P:oligopeptide transport"/>
    <property type="evidence" value="ECO:0007669"/>
    <property type="project" value="InterPro"/>
</dbReference>
<comment type="subcellular location">
    <subcellularLocation>
        <location evidence="1">Membrane</location>
        <topology evidence="1">Multi-pass membrane protein</topology>
    </subcellularLocation>
</comment>
<feature type="transmembrane region" description="Helical" evidence="12">
    <location>
        <begin position="625"/>
        <end position="647"/>
    </location>
</feature>
<feature type="domain" description="Protein kinase" evidence="13">
    <location>
        <begin position="1"/>
        <end position="249"/>
    </location>
</feature>
<dbReference type="Gene3D" id="1.20.1250.20">
    <property type="entry name" value="MFS general substrate transporter like domains"/>
    <property type="match status" value="1"/>
</dbReference>
<feature type="transmembrane region" description="Helical" evidence="12">
    <location>
        <begin position="783"/>
        <end position="804"/>
    </location>
</feature>
<dbReference type="GO" id="GO:0022857">
    <property type="term" value="F:transmembrane transporter activity"/>
    <property type="evidence" value="ECO:0007669"/>
    <property type="project" value="InterPro"/>
</dbReference>
<dbReference type="InterPro" id="IPR018456">
    <property type="entry name" value="PTR2_symporter_CS"/>
</dbReference>
<evidence type="ECO:0000256" key="11">
    <source>
        <dbReference type="ARBA" id="ARBA00044504"/>
    </source>
</evidence>
<dbReference type="GO" id="GO:0005524">
    <property type="term" value="F:ATP binding"/>
    <property type="evidence" value="ECO:0007669"/>
    <property type="project" value="UniProtKB-KW"/>
</dbReference>
<feature type="transmembrane region" description="Helical" evidence="12">
    <location>
        <begin position="585"/>
        <end position="605"/>
    </location>
</feature>
<dbReference type="PROSITE" id="PS50011">
    <property type="entry name" value="PROTEIN_KINASE_DOM"/>
    <property type="match status" value="1"/>
</dbReference>
<dbReference type="Gene3D" id="1.10.510.10">
    <property type="entry name" value="Transferase(Phosphotransferase) domain 1"/>
    <property type="match status" value="1"/>
</dbReference>
<proteinExistence type="inferred from homology"/>
<dbReference type="FunFam" id="1.10.510.10:FF:000013">
    <property type="entry name" value="Mitogen-activated protein kinase"/>
    <property type="match status" value="1"/>
</dbReference>
<organism evidence="14 15">
    <name type="scientific">Camellia sinensis var. sinensis</name>
    <name type="common">China tea</name>
    <dbReference type="NCBI Taxonomy" id="542762"/>
    <lineage>
        <taxon>Eukaryota</taxon>
        <taxon>Viridiplantae</taxon>
        <taxon>Streptophyta</taxon>
        <taxon>Embryophyta</taxon>
        <taxon>Tracheophyta</taxon>
        <taxon>Spermatophyta</taxon>
        <taxon>Magnoliopsida</taxon>
        <taxon>eudicotyledons</taxon>
        <taxon>Gunneridae</taxon>
        <taxon>Pentapetalae</taxon>
        <taxon>asterids</taxon>
        <taxon>Ericales</taxon>
        <taxon>Theaceae</taxon>
        <taxon>Camellia</taxon>
    </lineage>
</organism>
<reference evidence="14 15" key="1">
    <citation type="journal article" date="2018" name="Proc. Natl. Acad. Sci. U.S.A.">
        <title>Draft genome sequence of Camellia sinensis var. sinensis provides insights into the evolution of the tea genome and tea quality.</title>
        <authorList>
            <person name="Wei C."/>
            <person name="Yang H."/>
            <person name="Wang S."/>
            <person name="Zhao J."/>
            <person name="Liu C."/>
            <person name="Gao L."/>
            <person name="Xia E."/>
            <person name="Lu Y."/>
            <person name="Tai Y."/>
            <person name="She G."/>
            <person name="Sun J."/>
            <person name="Cao H."/>
            <person name="Tong W."/>
            <person name="Gao Q."/>
            <person name="Li Y."/>
            <person name="Deng W."/>
            <person name="Jiang X."/>
            <person name="Wang W."/>
            <person name="Chen Q."/>
            <person name="Zhang S."/>
            <person name="Li H."/>
            <person name="Wu J."/>
            <person name="Wang P."/>
            <person name="Li P."/>
            <person name="Shi C."/>
            <person name="Zheng F."/>
            <person name="Jian J."/>
            <person name="Huang B."/>
            <person name="Shan D."/>
            <person name="Shi M."/>
            <person name="Fang C."/>
            <person name="Yue Y."/>
            <person name="Li F."/>
            <person name="Li D."/>
            <person name="Wei S."/>
            <person name="Han B."/>
            <person name="Jiang C."/>
            <person name="Yin Y."/>
            <person name="Xia T."/>
            <person name="Zhang Z."/>
            <person name="Bennetzen J.L."/>
            <person name="Zhao S."/>
            <person name="Wan X."/>
        </authorList>
    </citation>
    <scope>NUCLEOTIDE SEQUENCE [LARGE SCALE GENOMIC DNA]</scope>
    <source>
        <strain evidence="15">cv. Shuchazao</strain>
        <tissue evidence="14">Leaf</tissue>
    </source>
</reference>
<dbReference type="GO" id="GO:0016020">
    <property type="term" value="C:membrane"/>
    <property type="evidence" value="ECO:0007669"/>
    <property type="project" value="UniProtKB-SubCell"/>
</dbReference>
<dbReference type="InterPro" id="IPR011009">
    <property type="entry name" value="Kinase-like_dom_sf"/>
</dbReference>
<dbReference type="PROSITE" id="PS00108">
    <property type="entry name" value="PROTEIN_KINASE_ST"/>
    <property type="match status" value="1"/>
</dbReference>
<dbReference type="AlphaFoldDB" id="A0A4S4DG78"/>
<evidence type="ECO:0000256" key="9">
    <source>
        <dbReference type="ARBA" id="ARBA00022989"/>
    </source>
</evidence>
<keyword evidence="15" id="KW-1185">Reference proteome</keyword>
<evidence type="ECO:0000256" key="2">
    <source>
        <dbReference type="ARBA" id="ARBA00005982"/>
    </source>
</evidence>
<name>A0A4S4DG78_CAMSN</name>
<dbReference type="SUPFAM" id="SSF56112">
    <property type="entry name" value="Protein kinase-like (PK-like)"/>
    <property type="match status" value="1"/>
</dbReference>
<dbReference type="InterPro" id="IPR036259">
    <property type="entry name" value="MFS_trans_sf"/>
</dbReference>
<dbReference type="GO" id="GO:0004674">
    <property type="term" value="F:protein serine/threonine kinase activity"/>
    <property type="evidence" value="ECO:0007669"/>
    <property type="project" value="UniProtKB-KW"/>
</dbReference>
<feature type="transmembrane region" description="Helical" evidence="12">
    <location>
        <begin position="433"/>
        <end position="455"/>
    </location>
</feature>
<feature type="transmembrane region" description="Helical" evidence="12">
    <location>
        <begin position="743"/>
        <end position="763"/>
    </location>
</feature>
<evidence type="ECO:0000313" key="15">
    <source>
        <dbReference type="Proteomes" id="UP000306102"/>
    </source>
</evidence>
<comment type="similarity">
    <text evidence="2">Belongs to the major facilitator superfamily. Proton-dependent oligopeptide transporter (POT/PTR) (TC 2.A.17) family.</text>
</comment>
<dbReference type="Gene3D" id="3.30.200.20">
    <property type="entry name" value="Phosphorylase Kinase, domain 1"/>
    <property type="match status" value="1"/>
</dbReference>
<evidence type="ECO:0000256" key="10">
    <source>
        <dbReference type="ARBA" id="ARBA00023136"/>
    </source>
</evidence>
<keyword evidence="3" id="KW-0723">Serine/threonine-protein kinase</keyword>
<evidence type="ECO:0000256" key="3">
    <source>
        <dbReference type="ARBA" id="ARBA00022527"/>
    </source>
</evidence>
<dbReference type="Pfam" id="PF00069">
    <property type="entry name" value="Pkinase"/>
    <property type="match status" value="1"/>
</dbReference>
<feature type="transmembrane region" description="Helical" evidence="12">
    <location>
        <begin position="699"/>
        <end position="722"/>
    </location>
</feature>
<gene>
    <name evidence="14" type="ORF">TEA_015905</name>
</gene>
<dbReference type="Proteomes" id="UP000306102">
    <property type="component" value="Unassembled WGS sequence"/>
</dbReference>
<keyword evidence="10 12" id="KW-0472">Membrane</keyword>
<protein>
    <recommendedName>
        <fullName evidence="13">Protein kinase domain-containing protein</fullName>
    </recommendedName>
</protein>
<dbReference type="InterPro" id="IPR008271">
    <property type="entry name" value="Ser/Thr_kinase_AS"/>
</dbReference>
<dbReference type="PROSITE" id="PS01022">
    <property type="entry name" value="PTR2_1"/>
    <property type="match status" value="1"/>
</dbReference>
<dbReference type="Pfam" id="PF00854">
    <property type="entry name" value="PTR2"/>
    <property type="match status" value="1"/>
</dbReference>
<dbReference type="SUPFAM" id="SSF103473">
    <property type="entry name" value="MFS general substrate transporter"/>
    <property type="match status" value="1"/>
</dbReference>
<keyword evidence="9 12" id="KW-1133">Transmembrane helix</keyword>
<evidence type="ECO:0000256" key="5">
    <source>
        <dbReference type="ARBA" id="ARBA00022692"/>
    </source>
</evidence>
<keyword evidence="4" id="KW-0808">Transferase</keyword>
<feature type="transmembrane region" description="Helical" evidence="12">
    <location>
        <begin position="349"/>
        <end position="372"/>
    </location>
</feature>
<keyword evidence="5 12" id="KW-0812">Transmembrane</keyword>
<dbReference type="InterPro" id="IPR000719">
    <property type="entry name" value="Prot_kinase_dom"/>
</dbReference>
<sequence>MRRIGSVRSVLADRYIRCSPLVTGIRDVVPPPLKREFSDVYIATELMDTDLHQIIRSKQSLSEEHCQYFLYQILRGLKYIHSANVIHRDLKPSNLLVNANCDLKICDFGLARPTSETQFMTEYVVTRWYRAPELLLNSSDYTAAIDVWSVGCIFMELMNRKPLLAGKDHVHQLRLLIELLGTPTESDIGFIRSKDARSYICQLPQHPRKQLAKVFPHVHPLAVDLVDKMLTFDPAKRITVEEALAHPYLARLHDAADEPVCLEPFSFDFEQALGEEQIKDMIYQEALALNPDSVTLASQGWVNNLIVFLIGQFNVKSINATQIFNVINGCVTMFPILGAIVADSFLGSFFVIWISSLISVLGIILLILSATLDSLRPPPCGNGSNLCITPSKLQFAVLYLGITLATIGAAGTRFTLGAMGADQFDNPKHQGSYFNWFIFTLYMASIISSTAIIYVEDSVSFGLGFGLCAAANVIGLVIFVLGKRFYRHVKPQGSPFTSLARVFVAAIRKRKILLSQRSEDYYNKIHDGVTMMAVTTPTKTFNFLNRAALKTEGDIRADGSIAKLWNLCTVQQVEDLKALIKIAPLWSSGIFLSTPLAIQYSLATLQALTMDRHLGPHFKIPPGSMAVFIMIATCITIVLLDRFLYAAWQKLTSRFPTPLQRVGVGHVLCVLSMALSAIVESKRLKIARSHNLQDQSVLIVPMSAFWLVPQLALAGIGEAFHFPGNTALFYQEFPMSLKSTSTAMVAMFVGIAYYVSTALVSGVQRTTGWLPNNINHGRMDNMYWLLFVIGVVNFGYFVVCAWLYKYQGVAKVVDENPSSDDK</sequence>
<evidence type="ECO:0000256" key="6">
    <source>
        <dbReference type="ARBA" id="ARBA00022741"/>
    </source>
</evidence>
<feature type="transmembrane region" description="Helical" evidence="12">
    <location>
        <begin position="392"/>
        <end position="412"/>
    </location>
</feature>
<evidence type="ECO:0000256" key="8">
    <source>
        <dbReference type="ARBA" id="ARBA00022840"/>
    </source>
</evidence>
<accession>A0A4S4DG78</accession>
<comment type="caution">
    <text evidence="14">The sequence shown here is derived from an EMBL/GenBank/DDBJ whole genome shotgun (WGS) entry which is preliminary data.</text>
</comment>
<feature type="transmembrane region" description="Helical" evidence="12">
    <location>
        <begin position="461"/>
        <end position="482"/>
    </location>
</feature>
<keyword evidence="8" id="KW-0067">ATP-binding</keyword>
<evidence type="ECO:0000313" key="14">
    <source>
        <dbReference type="EMBL" id="THG01324.1"/>
    </source>
</evidence>
<evidence type="ECO:0000259" key="13">
    <source>
        <dbReference type="PROSITE" id="PS50011"/>
    </source>
</evidence>
<dbReference type="SMART" id="SM00220">
    <property type="entry name" value="S_TKc"/>
    <property type="match status" value="1"/>
</dbReference>
<dbReference type="InterPro" id="IPR000109">
    <property type="entry name" value="POT_fam"/>
</dbReference>
<evidence type="ECO:0000256" key="4">
    <source>
        <dbReference type="ARBA" id="ARBA00022679"/>
    </source>
</evidence>
<keyword evidence="6" id="KW-0547">Nucleotide-binding</keyword>
<dbReference type="CDD" id="cd17416">
    <property type="entry name" value="MFS_NPF1_2"/>
    <property type="match status" value="1"/>
</dbReference>
<feature type="transmembrane region" description="Helical" evidence="12">
    <location>
        <begin position="323"/>
        <end position="342"/>
    </location>
</feature>
<keyword evidence="7" id="KW-0418">Kinase</keyword>
<evidence type="ECO:0000256" key="12">
    <source>
        <dbReference type="SAM" id="Phobius"/>
    </source>
</evidence>
<comment type="similarity">
    <text evidence="11">Belongs to the major facilitator superfamily. Phosphate:H(+) symporter (TC 2.A.1.9) family.</text>
</comment>
<evidence type="ECO:0000256" key="7">
    <source>
        <dbReference type="ARBA" id="ARBA00022777"/>
    </source>
</evidence>
<evidence type="ECO:0000256" key="1">
    <source>
        <dbReference type="ARBA" id="ARBA00004141"/>
    </source>
</evidence>